<reference evidence="2 3" key="1">
    <citation type="submission" date="2022-06" db="EMBL/GenBank/DDBJ databases">
        <title>Actinoplanes abujensis sp. nov., isolated from Nigerian arid soil.</title>
        <authorList>
            <person name="Ding P."/>
        </authorList>
    </citation>
    <scope>NUCLEOTIDE SEQUENCE [LARGE SCALE GENOMIC DNA]</scope>
    <source>
        <strain evidence="3">TRM88002</strain>
    </source>
</reference>
<dbReference type="Gene3D" id="3.40.50.1820">
    <property type="entry name" value="alpha/beta hydrolase"/>
    <property type="match status" value="1"/>
</dbReference>
<keyword evidence="3" id="KW-1185">Reference proteome</keyword>
<dbReference type="EMBL" id="JAMQOL010000038">
    <property type="protein sequence ID" value="MCM4081160.1"/>
    <property type="molecule type" value="Genomic_DNA"/>
</dbReference>
<dbReference type="Proteomes" id="UP001523216">
    <property type="component" value="Unassembled WGS sequence"/>
</dbReference>
<comment type="caution">
    <text evidence="2">The sequence shown here is derived from an EMBL/GenBank/DDBJ whole genome shotgun (WGS) entry which is preliminary data.</text>
</comment>
<dbReference type="InterPro" id="IPR050266">
    <property type="entry name" value="AB_hydrolase_sf"/>
</dbReference>
<dbReference type="PANTHER" id="PTHR43798">
    <property type="entry name" value="MONOACYLGLYCEROL LIPASE"/>
    <property type="match status" value="1"/>
</dbReference>
<evidence type="ECO:0000259" key="1">
    <source>
        <dbReference type="Pfam" id="PF12697"/>
    </source>
</evidence>
<name>A0ABT0Y545_9ACTN</name>
<dbReference type="InterPro" id="IPR000073">
    <property type="entry name" value="AB_hydrolase_1"/>
</dbReference>
<gene>
    <name evidence="2" type="ORF">LXN57_26660</name>
</gene>
<protein>
    <submittedName>
        <fullName evidence="2">Alpha/beta fold hydrolase</fullName>
    </submittedName>
</protein>
<dbReference type="InterPro" id="IPR029058">
    <property type="entry name" value="AB_hydrolase_fold"/>
</dbReference>
<accession>A0ABT0Y545</accession>
<sequence length="218" mass="23499">MDPQPPRRTTHTTANPQDMIVYDRWGTTGRPVVLLHGLLFDRTMWWPAAAELATHCAVIAPDLPGHGQSPPRFDYSAERIAEDLAGIVHDLGLRQAPVLVAHGTSARLAVAFAEAYACHNVLAVDRPADQTAWTVDDLIAAARLDDVPPEFRSFAEPRRDPGLLAAYESWIAGPSPRLIASVTVAMSAAATRGAAGRESAFLHLSQPAEFAAGVRRLV</sequence>
<dbReference type="Pfam" id="PF12697">
    <property type="entry name" value="Abhydrolase_6"/>
    <property type="match status" value="1"/>
</dbReference>
<dbReference type="PANTHER" id="PTHR43798:SF33">
    <property type="entry name" value="HYDROLASE, PUTATIVE (AFU_ORTHOLOGUE AFUA_2G14860)-RELATED"/>
    <property type="match status" value="1"/>
</dbReference>
<evidence type="ECO:0000313" key="2">
    <source>
        <dbReference type="EMBL" id="MCM4081160.1"/>
    </source>
</evidence>
<organism evidence="2 3">
    <name type="scientific">Paractinoplanes hotanensis</name>
    <dbReference type="NCBI Taxonomy" id="2906497"/>
    <lineage>
        <taxon>Bacteria</taxon>
        <taxon>Bacillati</taxon>
        <taxon>Actinomycetota</taxon>
        <taxon>Actinomycetes</taxon>
        <taxon>Micromonosporales</taxon>
        <taxon>Micromonosporaceae</taxon>
        <taxon>Paractinoplanes</taxon>
    </lineage>
</organism>
<proteinExistence type="predicted"/>
<evidence type="ECO:0000313" key="3">
    <source>
        <dbReference type="Proteomes" id="UP001523216"/>
    </source>
</evidence>
<keyword evidence="2" id="KW-0378">Hydrolase</keyword>
<dbReference type="GO" id="GO:0016787">
    <property type="term" value="F:hydrolase activity"/>
    <property type="evidence" value="ECO:0007669"/>
    <property type="project" value="UniProtKB-KW"/>
</dbReference>
<dbReference type="RefSeq" id="WP_251800958.1">
    <property type="nucleotide sequence ID" value="NZ_JAMQOL010000038.1"/>
</dbReference>
<dbReference type="SUPFAM" id="SSF53474">
    <property type="entry name" value="alpha/beta-Hydrolases"/>
    <property type="match status" value="1"/>
</dbReference>
<feature type="domain" description="AB hydrolase-1" evidence="1">
    <location>
        <begin position="32"/>
        <end position="171"/>
    </location>
</feature>